<proteinExistence type="predicted"/>
<feature type="compositionally biased region" description="Basic and acidic residues" evidence="1">
    <location>
        <begin position="275"/>
        <end position="295"/>
    </location>
</feature>
<evidence type="ECO:0000256" key="1">
    <source>
        <dbReference type="SAM" id="MobiDB-lite"/>
    </source>
</evidence>
<feature type="compositionally biased region" description="Polar residues" evidence="1">
    <location>
        <begin position="297"/>
        <end position="306"/>
    </location>
</feature>
<evidence type="ECO:0000313" key="2">
    <source>
        <dbReference type="EMBL" id="EPR56619.1"/>
    </source>
</evidence>
<reference evidence="2 3" key="1">
    <citation type="submission" date="2006-05" db="EMBL/GenBank/DDBJ databases">
        <authorList>
            <person name="Paulsen I."/>
        </authorList>
    </citation>
    <scope>NUCLEOTIDE SEQUENCE [LARGE SCALE GENOMIC DNA]</scope>
    <source>
        <strain evidence="2 3">GT1</strain>
    </source>
</reference>
<keyword evidence="2" id="KW-0689">Ribosomal protein</keyword>
<name>S7VN02_TOXGG</name>
<feature type="compositionally biased region" description="Low complexity" evidence="1">
    <location>
        <begin position="259"/>
        <end position="272"/>
    </location>
</feature>
<organism evidence="2 3">
    <name type="scientific">Toxoplasma gondii (strain ATCC 50853 / GT1)</name>
    <dbReference type="NCBI Taxonomy" id="507601"/>
    <lineage>
        <taxon>Eukaryota</taxon>
        <taxon>Sar</taxon>
        <taxon>Alveolata</taxon>
        <taxon>Apicomplexa</taxon>
        <taxon>Conoidasida</taxon>
        <taxon>Coccidia</taxon>
        <taxon>Eucoccidiorida</taxon>
        <taxon>Eimeriorina</taxon>
        <taxon>Sarcocystidae</taxon>
        <taxon>Toxoplasma</taxon>
    </lineage>
</organism>
<dbReference type="EMBL" id="AAQM03000563">
    <property type="protein sequence ID" value="EPR56619.1"/>
    <property type="molecule type" value="Genomic_DNA"/>
</dbReference>
<dbReference type="Proteomes" id="UP000005641">
    <property type="component" value="Unassembled WGS sequence"/>
</dbReference>
<dbReference type="GO" id="GO:0005840">
    <property type="term" value="C:ribosome"/>
    <property type="evidence" value="ECO:0007669"/>
    <property type="project" value="UniProtKB-KW"/>
</dbReference>
<dbReference type="AlphaFoldDB" id="S7VN02"/>
<comment type="caution">
    <text evidence="2">The sequence shown here is derived from an EMBL/GenBank/DDBJ whole genome shotgun (WGS) entry which is preliminary data.</text>
</comment>
<keyword evidence="2" id="KW-0687">Ribonucleoprotein</keyword>
<sequence length="330" mass="36229">MANDRVHEHSSESCCGSPRPPPPSFLSLKLKERETAAFLGCAARVTFRSSFMPCLSFSLVQTFGRFSVSPDRKNGVLYSLGKYAQSQQPAAPCNDSPRSPFLSVRNKKSLTRQRDRGRLVKARAVSSLARGVGFFWMHAFAGQHKVRATESRPSAVATREKSRASGLEENNKNLFCPAEGRVSSLPSPVHAARHSWLYESVVNATRTLTECFPGQVSLVLPFSQNVGGQNHHQDGHVLLLGVPYLPWSRTALCGEGRQGPHLHPPQGGQPLPTEDQAREAPLDSRVAPHEQEGWKGRSQQAPQQKGYQDCSEGYCRSVSGGHQTHPRSEA</sequence>
<gene>
    <name evidence="2" type="ORF">TGGT1_244320</name>
</gene>
<dbReference type="VEuPathDB" id="ToxoDB:TGGT1_244320"/>
<feature type="compositionally biased region" description="Basic and acidic residues" evidence="1">
    <location>
        <begin position="1"/>
        <end position="11"/>
    </location>
</feature>
<protein>
    <submittedName>
        <fullName evidence="2">Ribosomal protein RPL24</fullName>
    </submittedName>
</protein>
<accession>S7VN02</accession>
<evidence type="ECO:0000313" key="3">
    <source>
        <dbReference type="Proteomes" id="UP000005641"/>
    </source>
</evidence>
<reference evidence="2 3" key="2">
    <citation type="submission" date="2013-05" db="EMBL/GenBank/DDBJ databases">
        <authorList>
            <person name="Sibley D."/>
            <person name="Venepally P."/>
            <person name="Karamycheva S."/>
            <person name="Hadjithomas M."/>
            <person name="Khan A."/>
            <person name="Brunk B."/>
            <person name="Roos D."/>
            <person name="Caler E."/>
            <person name="Lorenzi H."/>
        </authorList>
    </citation>
    <scope>NUCLEOTIDE SEQUENCE [LARGE SCALE GENOMIC DNA]</scope>
    <source>
        <strain evidence="2 3">GT1</strain>
    </source>
</reference>
<feature type="region of interest" description="Disordered" evidence="1">
    <location>
        <begin position="255"/>
        <end position="330"/>
    </location>
</feature>
<feature type="region of interest" description="Disordered" evidence="1">
    <location>
        <begin position="1"/>
        <end position="21"/>
    </location>
</feature>